<feature type="domain" description="Filamentous haemagglutinin FhaB/tRNA nuclease CdiA-like TPS" evidence="2">
    <location>
        <begin position="65"/>
        <end position="186"/>
    </location>
</feature>
<proteinExistence type="predicted"/>
<dbReference type="InterPro" id="IPR008619">
    <property type="entry name" value="Filamentous_hemagglutn_rpt"/>
</dbReference>
<dbReference type="Pfam" id="PF13332">
    <property type="entry name" value="Fil_haemagg_2"/>
    <property type="match status" value="9"/>
</dbReference>
<accession>A0ABX8NRX6</accession>
<dbReference type="SMART" id="SM00912">
    <property type="entry name" value="Haemagg_act"/>
    <property type="match status" value="1"/>
</dbReference>
<gene>
    <name evidence="3" type="ORF">KSS90_11650</name>
</gene>
<feature type="region of interest" description="Disordered" evidence="1">
    <location>
        <begin position="3250"/>
        <end position="3269"/>
    </location>
</feature>
<feature type="compositionally biased region" description="Polar residues" evidence="1">
    <location>
        <begin position="4329"/>
        <end position="4338"/>
    </location>
</feature>
<dbReference type="NCBIfam" id="TIGR01731">
    <property type="entry name" value="fil_hemag_20aa"/>
    <property type="match status" value="59"/>
</dbReference>
<feature type="compositionally biased region" description="Polar residues" evidence="1">
    <location>
        <begin position="3259"/>
        <end position="3269"/>
    </location>
</feature>
<sequence length="4478" mass="462792">MDVRLFAFLARQRSALIQPRERFCGLPKRGLAFLLANAMFWQPLWAQATEGVVVSGPGTSLGQAGNGVPIVNIAAPNGSGLSHNQFSDYNVGQQGLILNNATDRTQATQLGGIILGNPNLRGTAANVILNEVNGANASQLRGYTEVAGRGAHVIVANPHGITCDGCGFINTPQATLSTGKPVLENGQLSRYQVDQGHIAIEGAGLNASNVDSFELIARSTKINAEIQARNLAIVAGRNDVDARTLAATARQDDGSAKPSLAIDSSALGGMYAGAVRLVGTEAGVGVRLDGRMIASGGDIQLEANGQLRMAQASATGDVRLQAAAIDAQGPVHAGQQLQLDSRGELVNRQGLTAGGQVQLNAGGQLSNLGGIQAGINIDGERVADADLKISAGAVDNRNQRLIASGDLALSTGTRLDNQGGSLSAGRDLSVNATTLDNRQQGKVLADGRMTLTGGQLLNGDRGQITSQGALNATWAHLDNQAGELSSLDTLALNLGSLDNRTGKVLANRGITVTSQGLVDNRTGRIASQATLDLTAQALNNGQGGHISGNQAVSVNVARLDQHGGHLSSVTALTLDLNHGRLDNRDGKIAANQLQLRQMADIDNQRGEIFGKGAFTLAGRSLDNTGGKFYSEQGLTVRLDQLLDNLDGLVSADGLDIRALTLNNQGGVVTSKSGLALVTGAAIDNRHGEISSTGLGQVTAGSLDNREGTITGGALALTVAQALDNRQGVLAADKALTLNAASLDNREQGKLLSDGTLTAKVTGLLDNQAKGLLNGVGATRIEAGQLDNRGGRLVGKDLLTLQGQRWDNRGGKIEADGALTLTIDHLDNRDQGLVSGQAWARFSGSELFNQLGIFGAKGNLGLVATHLDNSGGSLTSGGDLDGQVTRLEQLGGKLSADGTLTLKGNTLVNRQGAVVGAGQGMRLTVASVDNRGGELSAAKALSLTGQRLDNTGGQVLADTDLALTVAEVINQAQGLLRGKGQLTLDGQTLDNRAGRVSAGQGARLRLEQALDNGKGLLTSEGDLDIGAASLDNSDAELSSAGKLTLATTGKVDNQRGSITADGALDLRSASLDNRAGEVGAQGAIDIVTGTLDNRDSGHVVGNDRMTLKAGQVNNAGSDSRIDSDGAMQLTASGLDQQAGRLLSKASITLDLGQGALVNHGLIKAPVLVLHNLGRVDNQNGEITSPQGFTLAANTLDNRQGKLLSEQALTVRIAQALDNTKGLVSAKGLDLHAASLDNREGTVSSRAGLVLTVDGRLDNRQGTLVGDTALNLVAGTLDNSKGKVSGKGQGEVQADTLLNNAGSLISLEQLRIKGAELDNREAGLLGSNGALTLEVDRIDNRGGEITGKAAVAVTGTSLDNSDGGLLVAGTGMTLALQSLLNRNKARLEAQTGLTLTGLTLDNDGGRLTSQRDMTLTLTGAALNRLGLISAEGQLVLAAHSLDNSTGKLDSAGSLKLTTGGALLNQGGELLGDSDITLASASLDNTDKGVIASKGAQAITTGHLDNSRQGSISSNRTLDVHAGQLDNRDGGRVGSREALTATVTGLDQQGGKLFSDTSVKLDLGHGHLDNRGGLINAPSLQLDNLKTVANQGGEMSSAQAFTVAAEQLDNGNGRLLSDQRLLLRVSQRLDNLKGLIGGQSLEIHAGALSNRDGGRIEAKDALALTSKGLDNHAGKLLGSSLALDLGGADLDNGAGLITTAGPLTLVNLAKLNNQGGEISTAQALQLDVSELDNRDGKLISEQTLAITSGAIDNRNGLVSGWQGLSVTGQSLDNRQQGTLSSRSGAVQASVTGALRNSDGGALVAQQRLDVKAASLDNSAKGILSSGGGQQLTITAALDNQDGGLIDAGEKLLISSGSFDNHGGRVATRQDLGLTAASLNNNDGSLAAQGTLTLDLLGELLNRQGKLFAGKDLLIQRAGLVDNQAGQIASQGLLKVLAASLDNSQRGTLAATGLLTLDSRGALNNSGDGLIYSQQGDISLQAASLNNAKGSVQAKGAISVQATGLLDNQGGKLIAQDGALTVNADTLDNRGGILASLKQALGVRTTGVLRNGSDAAGQRGILQALSLDVQSASLDNHGGRIAALGGDALIRTGQLDNRDGGISASSLLKVTGASLLNGGDARGEMVGQRIELGLSGALDNRGGIIESASTLAITAASLDNQGGQLRALGNSGTTRFQIGGLLDNRNGALETANTDLALVIGDLLNAGGSIIHLGNGDFGVSSQQVMAAGGRLLTHGTLNLSADSWVNSSVLQAGTLNLDVKNFTQTSSGQLLATKALLGKGGNWLNDGLIASDGTLSLTLGGAYSGNGRLTSLGNMTLSAAQMSLGTATSIAGGDSIVVNVGKQMSNLGRLSAVNDLTINAGSLSNYGALAASRNLNLLAQSVHNDQAADGSRGFLFSGRDMSILSADFSNRYADVYSLGHLLVAGVAPGSSATTLLNSSGTIEAAGDINLQASSVVNKRDKFSASHQITDGYMTIYCVQHCKGSRWVKGPVHVYKTFETVIHEDSPTATLVSGRDLTIGAGSVLNSRSVISAANDLSITAGSIDNEGERSRSGTVAREVGPGVRVSTGYFFQLINEVNAYNQAHPRSGPFDETAFNKLVAKFDPGVFDGINAEPEVKPDQKFIVPAVIQAAGTAKLTAAGSISNIVVNRAAAATSNRSFDTQVSSLTQPTVVNLNAQLPPDLAQRQVDPTKLPGFSLPAGQNGLFRLSGKGRDAATGLNQGWSLGNATVGTHERERLASSRLGTIQAVDAATSRVSEQAIDRIAHQRVESAAKASAIGVNAPVAEAVDSDVRKPYPGAQALELSAQDAGVSAPPRIPGITRLPDSQYTNKPHKYLIETNPLLTDLKQFMSSDYLLGNLGYDPDKSWKRLGDGFYEQRLIQQAVVARTGQQFIDGQTSGEQLYKHLMDNAIRSKDALGLNVGVGLSSAQVAALTHDIVWLEAREIDGEQVLAPVLYLAHANGRLAPDGALIAGQDVQLIAGKNLTNIGTLRASRNLSATAGKDLTNSGLIQAGGHLDLLAGNSLVNSAGGIVAGRDISLTAVNGDLINRRDLTRTDIVYGSVREQRDHLESAARIEAGNSLTLKAGQNINNVGSVIQSGGDLSLSAGRDVSLLSVEERQGFYTDRQRSNTVQQHGATITAGRDMSLVAGRDLTAVASQTDAGRNLTLAAGEDLNLSSAANEAHSFSRSKKVTQSNDQVTQVSTTVKAGGDVSLSAGQDMAIVASQVKGKGAVDIDAERDLTIASGQNESASYYQKKNKGSFGRGSSKQQESYHSTNVASVIDAGGDLTVNVSKKADGGIALDGGRDVAVIGSQLKAGGDVMLGATGDVAVLSGVEEHGEYSKKSKSGFLGLSKSGKSQLQTHATQVGSELDAGNDIVVAAGSDVRLRASEANAGKDVELRAGLMDKAGDINLVSANDTAYSHSDSYKKKIGMSVAPGIVVVPSVSLASAKKAGQEARSSTSVGSQVLAVRDAALQAERDINVLGSGVNAGRNVSLNAGRDVNVAAAENQSDSKTWSKTSKIGLSASADDNGIKVFAGVEKELAKDRLREQLASASQIKAGQDLDVNAGRDINQTGSDLMAGHDISLGAGRDINIDAARETRIHEQEREYATQGAGASINHNFGRTKDAVSNAGKGENGVSKVTSTLQAIDGINQFLAGPTGDLKIGNSSQKNQQTSIEQSNRGSSLEAGNDIKLQAGNDVNVKGSQVQAGRDIDVKGRDINIDVAHGSSTQKTRESQNWAGIHGGTSGGIKVGIGASHGAAGADGTQGNSTPSQLDAGRDIKLDASHDLNIVGSQVKAGRDIDLAAGNDLNIRAAQNDSHYEQNRRSGGGEVGLAFGSEGVGIYASVNLGKGQLERDAQRHQEAYVYAGDQLKFTSGKDTNIKGAQVRGDEVIGRVGGDLNVASAIDTGKVKGKEFDLSATVTVGPGSGISGSVGKGKTTGETEWVENQTRITARDKVDIRTENHTQLDGALIASDNGNLKLDTGTLGHSDIAGKDQERGYYLNVGGTWKKGTAATQQDSSQTGKGDKGENGWSVSGWKYEKDREQIVRATVGAGDITVREDAETGKDSTVGLNRDLDKAYEITRDHESRTDLYATGSSTQAVMNPVQTLQQWKDSAAKYGENSEEALNKLGDVFLATAALAVGTNPDSVNFGLATREIYRQLGSRYEKTRSNVVRSLLGRIAGNQNSEAFDTVAQRLTEVAGEDPARVAKILNDMAKLNGQKPGQQNFVPVAYAGYVLMGALATALGVSQLAPERQAEMQAAVSSAIDSIEANVSDYNQRARMVRLMVEVVLEEQGLPIHVLDPRLKQYEGSRIEGEGRNPSSGGYGEGGQVVTTPHTGGSQLDGLTASGNYETPGHQLNPGAIFNETSPQSGNESKKFGDAAIQPYTEGQLISHAGRAVTKHPEYFGFDSTEALRKTYRSDAQLNEVGSAAVDEILKGGARSTGAGGRYPAGWVTYTLPDGRAASWGIDGKFIGFRGVRP</sequence>
<feature type="compositionally biased region" description="Polar residues" evidence="1">
    <location>
        <begin position="4010"/>
        <end position="4020"/>
    </location>
</feature>
<evidence type="ECO:0000313" key="4">
    <source>
        <dbReference type="Proteomes" id="UP000824010"/>
    </source>
</evidence>
<dbReference type="Pfam" id="PF05594">
    <property type="entry name" value="Fil_haemagg"/>
    <property type="match status" value="24"/>
</dbReference>
<name>A0ABX8NRX6_9PSED</name>
<feature type="compositionally biased region" description="Polar residues" evidence="1">
    <location>
        <begin position="1499"/>
        <end position="1514"/>
    </location>
</feature>
<evidence type="ECO:0000256" key="1">
    <source>
        <dbReference type="SAM" id="MobiDB-lite"/>
    </source>
</evidence>
<feature type="region of interest" description="Disordered" evidence="1">
    <location>
        <begin position="4008"/>
        <end position="4032"/>
    </location>
</feature>
<dbReference type="NCBIfam" id="TIGR01901">
    <property type="entry name" value="adhes_NPXG"/>
    <property type="match status" value="1"/>
</dbReference>
<dbReference type="Pfam" id="PF05860">
    <property type="entry name" value="TPS"/>
    <property type="match status" value="1"/>
</dbReference>
<dbReference type="InterPro" id="IPR008638">
    <property type="entry name" value="FhaB/CdiA-like_TPS"/>
</dbReference>
<dbReference type="Proteomes" id="UP000824010">
    <property type="component" value="Chromosome"/>
</dbReference>
<feature type="region of interest" description="Disordered" evidence="1">
    <location>
        <begin position="3659"/>
        <end position="3681"/>
    </location>
</feature>
<protein>
    <submittedName>
        <fullName evidence="3">Hemagglutinin repeat-containing protein</fullName>
    </submittedName>
</protein>
<dbReference type="RefSeq" id="WP_217869505.1">
    <property type="nucleotide sequence ID" value="NZ_CP077077.1"/>
</dbReference>
<dbReference type="InterPro" id="IPR025157">
    <property type="entry name" value="Hemagglutinin_rpt"/>
</dbReference>
<feature type="region of interest" description="Disordered" evidence="1">
    <location>
        <begin position="4309"/>
        <end position="4375"/>
    </location>
</feature>
<feature type="region of interest" description="Disordered" evidence="1">
    <location>
        <begin position="1499"/>
        <end position="1530"/>
    </location>
</feature>
<evidence type="ECO:0000259" key="2">
    <source>
        <dbReference type="SMART" id="SM00912"/>
    </source>
</evidence>
<feature type="region of interest" description="Disordered" evidence="1">
    <location>
        <begin position="3752"/>
        <end position="3773"/>
    </location>
</feature>
<reference evidence="3 4" key="1">
    <citation type="journal article" date="2021" name="Microorganisms">
        <title>The Ever-Expanding Pseudomonas Genus: Description of 43 New Species and Partition of the Pseudomonas putida Group.</title>
        <authorList>
            <person name="Girard L."/>
            <person name="Lood C."/>
            <person name="Hofte M."/>
            <person name="Vandamme P."/>
            <person name="Rokni-Zadeh H."/>
            <person name="van Noort V."/>
            <person name="Lavigne R."/>
            <person name="De Mot R."/>
        </authorList>
    </citation>
    <scope>NUCLEOTIDE SEQUENCE [LARGE SCALE GENOMIC DNA]</scope>
    <source>
        <strain evidence="3 4">COW77</strain>
    </source>
</reference>
<evidence type="ECO:0000313" key="3">
    <source>
        <dbReference type="EMBL" id="QXH58827.1"/>
    </source>
</evidence>
<organism evidence="3 4">
    <name type="scientific">Pseudomonas maumuensis</name>
    <dbReference type="NCBI Taxonomy" id="2842354"/>
    <lineage>
        <taxon>Bacteria</taxon>
        <taxon>Pseudomonadati</taxon>
        <taxon>Pseudomonadota</taxon>
        <taxon>Gammaproteobacteria</taxon>
        <taxon>Pseudomonadales</taxon>
        <taxon>Pseudomonadaceae</taxon>
        <taxon>Pseudomonas</taxon>
    </lineage>
</organism>
<feature type="compositionally biased region" description="Polar residues" evidence="1">
    <location>
        <begin position="3662"/>
        <end position="3680"/>
    </location>
</feature>
<keyword evidence="4" id="KW-1185">Reference proteome</keyword>
<dbReference type="InterPro" id="IPR010069">
    <property type="entry name" value="CdiA_FHA1_rpt"/>
</dbReference>
<dbReference type="EMBL" id="CP077077">
    <property type="protein sequence ID" value="QXH58827.1"/>
    <property type="molecule type" value="Genomic_DNA"/>
</dbReference>